<organism evidence="3 4">
    <name type="scientific">Filobasidium floriforme</name>
    <dbReference type="NCBI Taxonomy" id="5210"/>
    <lineage>
        <taxon>Eukaryota</taxon>
        <taxon>Fungi</taxon>
        <taxon>Dikarya</taxon>
        <taxon>Basidiomycota</taxon>
        <taxon>Agaricomycotina</taxon>
        <taxon>Tremellomycetes</taxon>
        <taxon>Filobasidiales</taxon>
        <taxon>Filobasidiaceae</taxon>
        <taxon>Filobasidium</taxon>
    </lineage>
</organism>
<dbReference type="SUPFAM" id="SSF56112">
    <property type="entry name" value="Protein kinase-like (PK-like)"/>
    <property type="match status" value="1"/>
</dbReference>
<name>A0A8K0JS07_9TREE</name>
<dbReference type="Proteomes" id="UP000812966">
    <property type="component" value="Unassembled WGS sequence"/>
</dbReference>
<proteinExistence type="predicted"/>
<sequence length="901" mass="102579">MGLHGMRLTVKDELSIPTEEDKTKDCAPHGGAEKIRLAARSSNQIDDYRFLRIRHGIEDNGIGAGAAPTASMNLGASNSNSAGHSYSDLHGSAKDDSVRRLTPSLYETFQKAPDIENQLRELSEYRFDPRYIEIEAGEHDGYLREVADDMLPGRRYHNLIQRFLSRGKRYRKAKPEMRVQRSFVHLANGLARVFYDHRKGEYEDDMGEIHECEKGDVFASRGSTYIKQVETEQRQDGPKLELDEPDSTIVPDETKRHARWVAQNKPDITNETYQGKVLKPAEGILWSQTTFAAEVRARKSEDSKGPIVHRSQRYQINQVKHFPATGEILTLTVCGSIVRVWYMNPQRFGSSRGFDLEKHEDYYDIVKVIALFSGPVSSYLPHWKPVAGSKGRLAMKTIDDKPFVLELKDIKSLDTRYDPFGRRTAVWSAGVAQVLSVPGENDPPPPITLKPDEHLVIKASWQLPHLRMHEHNVYKHIAKTEEELRRTKGFVRDKEVAIPEMIGTLHDRDPPLDCIGGKKLTDWTTRLVRSNPRNNDPQAPTEQVHFTVLVTQCPRAQPVKRYILEEYQLVEIFRRLIKNLKHLGLLGIHYRDLNPGNILCDPKTLICLLADLDFARIGTNRRGERSDDDAWKSFETSLDDCISGNLLFMSQHVQQSRKLYVDLNRLEGQLWDMEETARMEDLAKEGQSDKVRQTIEAERDMASEKIQDQIDEIKVQIANNHHKFVDDLESLIYTKLWLLADQISRMSGLQCGPRFPIGNLYVPTIKAKVWSSPRTYAEGVGSQDWRNLISELAVLIKQAQRETRNMEPTGQLEGRELSSYNACDSPMKAFYETHRPKGDEAGDAESGASGDSQEQEQEHMQNFAALSIKDASAESASPNARPSTSIMSKLRPRETKINYRL</sequence>
<evidence type="ECO:0000313" key="3">
    <source>
        <dbReference type="EMBL" id="KAG7570947.1"/>
    </source>
</evidence>
<keyword evidence="4" id="KW-1185">Reference proteome</keyword>
<accession>A0A8K0JS07</accession>
<protein>
    <recommendedName>
        <fullName evidence="2">Fungal-type protein kinase domain-containing protein</fullName>
    </recommendedName>
</protein>
<dbReference type="Pfam" id="PF17667">
    <property type="entry name" value="Pkinase_fungal"/>
    <property type="match status" value="1"/>
</dbReference>
<dbReference type="EMBL" id="JABELV010000015">
    <property type="protein sequence ID" value="KAG7570947.1"/>
    <property type="molecule type" value="Genomic_DNA"/>
</dbReference>
<evidence type="ECO:0000256" key="1">
    <source>
        <dbReference type="SAM" id="MobiDB-lite"/>
    </source>
</evidence>
<dbReference type="OrthoDB" id="3425806at2759"/>
<feature type="domain" description="Fungal-type protein kinase" evidence="2">
    <location>
        <begin position="328"/>
        <end position="738"/>
    </location>
</feature>
<evidence type="ECO:0000259" key="2">
    <source>
        <dbReference type="Pfam" id="PF17667"/>
    </source>
</evidence>
<feature type="compositionally biased region" description="Basic and acidic residues" evidence="1">
    <location>
        <begin position="9"/>
        <end position="29"/>
    </location>
</feature>
<feature type="compositionally biased region" description="Basic and acidic residues" evidence="1">
    <location>
        <begin position="891"/>
        <end position="901"/>
    </location>
</feature>
<dbReference type="InterPro" id="IPR040976">
    <property type="entry name" value="Pkinase_fungal"/>
</dbReference>
<gene>
    <name evidence="3" type="ORF">FFLO_01145</name>
</gene>
<dbReference type="AlphaFoldDB" id="A0A8K0JS07"/>
<feature type="region of interest" description="Disordered" evidence="1">
    <location>
        <begin position="833"/>
        <end position="901"/>
    </location>
</feature>
<dbReference type="Gene3D" id="1.10.510.10">
    <property type="entry name" value="Transferase(Phosphotransferase) domain 1"/>
    <property type="match status" value="1"/>
</dbReference>
<evidence type="ECO:0000313" key="4">
    <source>
        <dbReference type="Proteomes" id="UP000812966"/>
    </source>
</evidence>
<reference evidence="3" key="1">
    <citation type="submission" date="2020-04" db="EMBL/GenBank/DDBJ databases">
        <title>Analysis of mating type loci in Filobasidium floriforme.</title>
        <authorList>
            <person name="Nowrousian M."/>
        </authorList>
    </citation>
    <scope>NUCLEOTIDE SEQUENCE</scope>
    <source>
        <strain evidence="3">CBS 6242</strain>
    </source>
</reference>
<dbReference type="InterPro" id="IPR011009">
    <property type="entry name" value="Kinase-like_dom_sf"/>
</dbReference>
<feature type="compositionally biased region" description="Polar residues" evidence="1">
    <location>
        <begin position="874"/>
        <end position="887"/>
    </location>
</feature>
<comment type="caution">
    <text evidence="3">The sequence shown here is derived from an EMBL/GenBank/DDBJ whole genome shotgun (WGS) entry which is preliminary data.</text>
</comment>
<feature type="region of interest" description="Disordered" evidence="1">
    <location>
        <begin position="1"/>
        <end position="29"/>
    </location>
</feature>